<feature type="transmembrane region" description="Helical" evidence="1">
    <location>
        <begin position="20"/>
        <end position="47"/>
    </location>
</feature>
<dbReference type="PANTHER" id="PTHR35342">
    <property type="entry name" value="TRICARBOXYLIC TRANSPORT PROTEIN"/>
    <property type="match status" value="1"/>
</dbReference>
<gene>
    <name evidence="3" type="ORF">NCTC11009_00960</name>
</gene>
<feature type="transmembrane region" description="Helical" evidence="1">
    <location>
        <begin position="260"/>
        <end position="282"/>
    </location>
</feature>
<feature type="transmembrane region" description="Helical" evidence="1">
    <location>
        <begin position="322"/>
        <end position="343"/>
    </location>
</feature>
<dbReference type="EMBL" id="UATH01000001">
    <property type="protein sequence ID" value="SPY07747.1"/>
    <property type="molecule type" value="Genomic_DNA"/>
</dbReference>
<feature type="transmembrane region" description="Helical" evidence="1">
    <location>
        <begin position="59"/>
        <end position="84"/>
    </location>
</feature>
<dbReference type="Pfam" id="PF01970">
    <property type="entry name" value="TctA"/>
    <property type="match status" value="1"/>
</dbReference>
<dbReference type="AlphaFoldDB" id="A0A2X1UKQ2"/>
<accession>A0A2X1UKQ2</accession>
<organism evidence="3 4">
    <name type="scientific">Oligella urethralis</name>
    <dbReference type="NCBI Taxonomy" id="90245"/>
    <lineage>
        <taxon>Bacteria</taxon>
        <taxon>Pseudomonadati</taxon>
        <taxon>Pseudomonadota</taxon>
        <taxon>Betaproteobacteria</taxon>
        <taxon>Burkholderiales</taxon>
        <taxon>Alcaligenaceae</taxon>
        <taxon>Oligella</taxon>
    </lineage>
</organism>
<proteinExistence type="predicted"/>
<keyword evidence="1" id="KW-1133">Transmembrane helix</keyword>
<reference evidence="3 4" key="1">
    <citation type="submission" date="2018-06" db="EMBL/GenBank/DDBJ databases">
        <authorList>
            <consortium name="Pathogen Informatics"/>
            <person name="Doyle S."/>
        </authorList>
    </citation>
    <scope>NUCLEOTIDE SEQUENCE [LARGE SCALE GENOMIC DNA]</scope>
    <source>
        <strain evidence="3 4">NCTC11009</strain>
    </source>
</reference>
<evidence type="ECO:0000313" key="3">
    <source>
        <dbReference type="EMBL" id="SPY07747.1"/>
    </source>
</evidence>
<dbReference type="InterPro" id="IPR002823">
    <property type="entry name" value="DUF112_TM"/>
</dbReference>
<feature type="transmembrane region" description="Helical" evidence="1">
    <location>
        <begin position="168"/>
        <end position="189"/>
    </location>
</feature>
<feature type="transmembrane region" description="Helical" evidence="1">
    <location>
        <begin position="145"/>
        <end position="162"/>
    </location>
</feature>
<sequence length="510" mass="54125">MWDNIVLGVQTAFHLHNLFFALIGVFIGNLIGVLPGVGALTAISMLLPLTYSLEPAAALMMLAGLYYGSSYGGAVTTILLNLPGTPTHAVVSIDGHPLARQGRAGVALMMAMIASFIGATIGVILINVAGPLFVKIAFKFGPAEYFSLMLLGLLAASTLSSGSPLKGIAMVVIGLIFGIVGTDVNTGIARFTFNLLELQDGLALVAVAMGLFGISDVLRNTNRIVQGQETTSSKIGWRAMRVEKNELKSSASAIGRGAGIGSFFGVLPGAGGTIASFISYAIEKKVNKNSKKFGHGAIEGIAGPEAANSSAAITAFIPTLSLGIPGDAVMALMLGAMMIHNVLPGPQMMVEHPDVFWGLMVSFWIGNFFLMILNVPLISMWVKILSVPYRLFFPAILLFICLGVYSTNNNLFDVAIVLCIGIFGAIALRLKFEPAPLLLGFVLGPMMEENFRRALLLSRGDMLTFIERPISGVCIAIGFLLVAMVVFSRLKTRAQHLQRLRMKASGAAEE</sequence>
<feature type="domain" description="DUF112" evidence="2">
    <location>
        <begin position="18"/>
        <end position="439"/>
    </location>
</feature>
<evidence type="ECO:0000256" key="1">
    <source>
        <dbReference type="SAM" id="Phobius"/>
    </source>
</evidence>
<keyword evidence="1" id="KW-0472">Membrane</keyword>
<keyword evidence="1" id="KW-0812">Transmembrane</keyword>
<name>A0A2X1UKQ2_9BURK</name>
<dbReference type="Proteomes" id="UP000250242">
    <property type="component" value="Unassembled WGS sequence"/>
</dbReference>
<dbReference type="PANTHER" id="PTHR35342:SF5">
    <property type="entry name" value="TRICARBOXYLIC TRANSPORT PROTEIN"/>
    <property type="match status" value="1"/>
</dbReference>
<feature type="transmembrane region" description="Helical" evidence="1">
    <location>
        <begin position="355"/>
        <end position="375"/>
    </location>
</feature>
<protein>
    <submittedName>
        <fullName evidence="3">Tripartite tricarboxylate transporter TctA family</fullName>
    </submittedName>
</protein>
<dbReference type="RefSeq" id="WP_070476810.1">
    <property type="nucleotide sequence ID" value="NZ_UATH01000001.1"/>
</dbReference>
<evidence type="ECO:0000259" key="2">
    <source>
        <dbReference type="Pfam" id="PF01970"/>
    </source>
</evidence>
<feature type="transmembrane region" description="Helical" evidence="1">
    <location>
        <begin position="201"/>
        <end position="218"/>
    </location>
</feature>
<feature type="transmembrane region" description="Helical" evidence="1">
    <location>
        <begin position="387"/>
        <end position="405"/>
    </location>
</feature>
<feature type="transmembrane region" description="Helical" evidence="1">
    <location>
        <begin position="104"/>
        <end position="133"/>
    </location>
</feature>
<evidence type="ECO:0000313" key="4">
    <source>
        <dbReference type="Proteomes" id="UP000250242"/>
    </source>
</evidence>
<feature type="transmembrane region" description="Helical" evidence="1">
    <location>
        <begin position="470"/>
        <end position="490"/>
    </location>
</feature>
<feature type="transmembrane region" description="Helical" evidence="1">
    <location>
        <begin position="411"/>
        <end position="430"/>
    </location>
</feature>